<accession>A0A4S2KEF1</accession>
<dbReference type="GO" id="GO:0016020">
    <property type="term" value="C:membrane"/>
    <property type="evidence" value="ECO:0007669"/>
    <property type="project" value="InterPro"/>
</dbReference>
<dbReference type="OrthoDB" id="10059618at2759"/>
<evidence type="ECO:0000259" key="2">
    <source>
        <dbReference type="SMART" id="SM00694"/>
    </source>
</evidence>
<dbReference type="AlphaFoldDB" id="A0A4S2KEF1"/>
<dbReference type="InterPro" id="IPR006614">
    <property type="entry name" value="Peroxin/Ferlin"/>
</dbReference>
<evidence type="ECO:0000313" key="4">
    <source>
        <dbReference type="Proteomes" id="UP000308267"/>
    </source>
</evidence>
<evidence type="ECO:0000313" key="3">
    <source>
        <dbReference type="EMBL" id="TGZ47732.1"/>
    </source>
</evidence>
<sequence>MSTSKTEAWEYAFNFDSKFHLKEKGTDMVRRRRWHRNLKQKQPGGSTEFVMHLSVDSSPE</sequence>
<dbReference type="Proteomes" id="UP000308267">
    <property type="component" value="Unassembled WGS sequence"/>
</dbReference>
<keyword evidence="4" id="KW-1185">Reference proteome</keyword>
<comment type="caution">
    <text evidence="3">The sequence shown here is derived from an EMBL/GenBank/DDBJ whole genome shotgun (WGS) entry which is preliminary data.</text>
</comment>
<evidence type="ECO:0000256" key="1">
    <source>
        <dbReference type="SAM" id="MobiDB-lite"/>
    </source>
</evidence>
<feature type="non-terminal residue" evidence="3">
    <location>
        <position position="60"/>
    </location>
</feature>
<feature type="domain" description="Peroxin/Ferlin" evidence="2">
    <location>
        <begin position="8"/>
        <end position="41"/>
    </location>
</feature>
<organism evidence="3 4">
    <name type="scientific">Opisthorchis felineus</name>
    <dbReference type="NCBI Taxonomy" id="147828"/>
    <lineage>
        <taxon>Eukaryota</taxon>
        <taxon>Metazoa</taxon>
        <taxon>Spiralia</taxon>
        <taxon>Lophotrochozoa</taxon>
        <taxon>Platyhelminthes</taxon>
        <taxon>Trematoda</taxon>
        <taxon>Digenea</taxon>
        <taxon>Opisthorchiida</taxon>
        <taxon>Opisthorchiata</taxon>
        <taxon>Opisthorchiidae</taxon>
        <taxon>Opisthorchis</taxon>
    </lineage>
</organism>
<reference evidence="3 4" key="1">
    <citation type="journal article" date="2019" name="BMC Genomics">
        <title>New insights from Opisthorchis felineus genome: update on genomics of the epidemiologically important liver flukes.</title>
        <authorList>
            <person name="Ershov N.I."/>
            <person name="Mordvinov V.A."/>
            <person name="Prokhortchouk E.B."/>
            <person name="Pakharukova M.Y."/>
            <person name="Gunbin K.V."/>
            <person name="Ustyantsev K."/>
            <person name="Genaev M.A."/>
            <person name="Blinov A.G."/>
            <person name="Mazur A."/>
            <person name="Boulygina E."/>
            <person name="Tsygankova S."/>
            <person name="Khrameeva E."/>
            <person name="Chekanov N."/>
            <person name="Fan G."/>
            <person name="Xiao A."/>
            <person name="Zhang H."/>
            <person name="Xu X."/>
            <person name="Yang H."/>
            <person name="Solovyev V."/>
            <person name="Lee S.M."/>
            <person name="Liu X."/>
            <person name="Afonnikov D.A."/>
            <person name="Skryabin K.G."/>
        </authorList>
    </citation>
    <scope>NUCLEOTIDE SEQUENCE [LARGE SCALE GENOMIC DNA]</scope>
    <source>
        <strain evidence="3">AK-0245</strain>
        <tissue evidence="3">Whole organism</tissue>
    </source>
</reference>
<feature type="region of interest" description="Disordered" evidence="1">
    <location>
        <begin position="39"/>
        <end position="60"/>
    </location>
</feature>
<name>A0A4S2KEF1_OPIFE</name>
<protein>
    <recommendedName>
        <fullName evidence="2">Peroxin/Ferlin domain-containing protein</fullName>
    </recommendedName>
</protein>
<dbReference type="SMART" id="SM00694">
    <property type="entry name" value="DysFC"/>
    <property type="match status" value="1"/>
</dbReference>
<proteinExistence type="predicted"/>
<gene>
    <name evidence="3" type="ORF">CRM22_011030</name>
</gene>
<dbReference type="EMBL" id="SJOL01011845">
    <property type="protein sequence ID" value="TGZ47732.1"/>
    <property type="molecule type" value="Genomic_DNA"/>
</dbReference>